<name>A0A918RBQ5_9FLAO</name>
<protein>
    <recommendedName>
        <fullName evidence="1">DUF4842 domain-containing protein</fullName>
    </recommendedName>
</protein>
<evidence type="ECO:0000259" key="1">
    <source>
        <dbReference type="Pfam" id="PF16130"/>
    </source>
</evidence>
<reference evidence="2" key="2">
    <citation type="submission" date="2020-09" db="EMBL/GenBank/DDBJ databases">
        <authorList>
            <person name="Sun Q."/>
            <person name="Kim S."/>
        </authorList>
    </citation>
    <scope>NUCLEOTIDE SEQUENCE</scope>
    <source>
        <strain evidence="2">KCTC 12710</strain>
    </source>
</reference>
<dbReference type="SUPFAM" id="SSF63825">
    <property type="entry name" value="YWTD domain"/>
    <property type="match status" value="1"/>
</dbReference>
<comment type="caution">
    <text evidence="2">The sequence shown here is derived from an EMBL/GenBank/DDBJ whole genome shotgun (WGS) entry which is preliminary data.</text>
</comment>
<dbReference type="InterPro" id="IPR031025">
    <property type="entry name" value="LruC_dom"/>
</dbReference>
<dbReference type="Proteomes" id="UP000636004">
    <property type="component" value="Unassembled WGS sequence"/>
</dbReference>
<feature type="domain" description="DUF4842" evidence="1">
    <location>
        <begin position="470"/>
        <end position="654"/>
    </location>
</feature>
<gene>
    <name evidence="2" type="ORF">GCM10007028_34410</name>
</gene>
<dbReference type="RefSeq" id="WP_189362683.1">
    <property type="nucleotide sequence ID" value="NZ_BMWZ01000011.1"/>
</dbReference>
<dbReference type="AlphaFoldDB" id="A0A918RBQ5"/>
<reference evidence="2" key="1">
    <citation type="journal article" date="2014" name="Int. J. Syst. Evol. Microbiol.">
        <title>Complete genome sequence of Corynebacterium casei LMG S-19264T (=DSM 44701T), isolated from a smear-ripened cheese.</title>
        <authorList>
            <consortium name="US DOE Joint Genome Institute (JGI-PGF)"/>
            <person name="Walter F."/>
            <person name="Albersmeier A."/>
            <person name="Kalinowski J."/>
            <person name="Ruckert C."/>
        </authorList>
    </citation>
    <scope>NUCLEOTIDE SEQUENCE</scope>
    <source>
        <strain evidence="2">KCTC 12710</strain>
    </source>
</reference>
<proteinExistence type="predicted"/>
<evidence type="ECO:0000313" key="3">
    <source>
        <dbReference type="Proteomes" id="UP000636004"/>
    </source>
</evidence>
<organism evidence="2 3">
    <name type="scientific">Algibacter mikhailovii</name>
    <dbReference type="NCBI Taxonomy" id="425498"/>
    <lineage>
        <taxon>Bacteria</taxon>
        <taxon>Pseudomonadati</taxon>
        <taxon>Bacteroidota</taxon>
        <taxon>Flavobacteriia</taxon>
        <taxon>Flavobacteriales</taxon>
        <taxon>Flavobacteriaceae</taxon>
        <taxon>Algibacter</taxon>
    </lineage>
</organism>
<dbReference type="InterPro" id="IPR032295">
    <property type="entry name" value="DUF4842"/>
</dbReference>
<evidence type="ECO:0000313" key="2">
    <source>
        <dbReference type="EMBL" id="GGZ93108.1"/>
    </source>
</evidence>
<dbReference type="Pfam" id="PF16130">
    <property type="entry name" value="DUF4842"/>
    <property type="match status" value="1"/>
</dbReference>
<accession>A0A918RBQ5</accession>
<keyword evidence="3" id="KW-1185">Reference proteome</keyword>
<sequence length="668" mass="74480">MNNQILKTMLWAALIIFNGCEVIPEVEESNITSKTENNAIIVPEGFDFSTNQEIEVNITSNSNSALFEVYAYSDEKYYSGTETFENQEGQIVTEDIYKSELIEKLIFSGVPKNGKLSQTISLPKYYDQLYIRENENLRYNATVVDIVNQEVNFNQSGASNSVISTSNVTNVVFDYLFCVNGASELFQVDPLTGSVTYLSDMPMGSWTCAVDQGNKALYSIGKSSPYPLMKYSIENDSWEIIANIGKGGPRLEYNYRDGLLYFSSGDKLYTYDPNTGANINTWDIIGLHNTSGGDLAFAEDGALFLCTFSGLYRLELDANNTYQSFRISADNLPFQPTSMTFDSNQELWLANNASSSDLIIMDTQTGGWQYNYGVSADNDTAIGRTINDLSTFRVTTEIADDPDTDGDGIVDRNDSYPEDANKAFEMFTPSKYGWGTVAFEDLWPTNGDYDFNDLAVNYRVIAVLNADGEAVQIDFMINTKSNRASFTNGFGIEMESILPSQIESVSGNILIHDYINQNVNGTEANQDNAVIIIFDDSNSMLQEENIVSVKFTSPISTSVLGAAPFNPFMIIDKTREKEVHLAYKEKTSLGVSTFNVEGTNNDEDGNYISNNGFPWAINIVHDFKVPKESNAVNKAYNHFNSWAISGGNDYKDWYKDNPGYRNAENIQN</sequence>
<dbReference type="NCBIfam" id="TIGR04456">
    <property type="entry name" value="LruC_dom"/>
    <property type="match status" value="1"/>
</dbReference>
<dbReference type="EMBL" id="BMWZ01000011">
    <property type="protein sequence ID" value="GGZ93108.1"/>
    <property type="molecule type" value="Genomic_DNA"/>
</dbReference>